<keyword evidence="4" id="KW-0325">Glycoprotein</keyword>
<dbReference type="InterPro" id="IPR017853">
    <property type="entry name" value="GH"/>
</dbReference>
<evidence type="ECO:0000256" key="1">
    <source>
        <dbReference type="ARBA" id="ARBA00010838"/>
    </source>
</evidence>
<dbReference type="GO" id="GO:0005975">
    <property type="term" value="P:carbohydrate metabolic process"/>
    <property type="evidence" value="ECO:0007669"/>
    <property type="project" value="InterPro"/>
</dbReference>
<dbReference type="FunFam" id="3.20.20.80:FF:000013">
    <property type="entry name" value="lactase-phlorizin hydrolase"/>
    <property type="match status" value="1"/>
</dbReference>
<accession>A0A9P0ANF0</accession>
<dbReference type="Pfam" id="PF00232">
    <property type="entry name" value="Glyco_hydro_1"/>
    <property type="match status" value="1"/>
</dbReference>
<evidence type="ECO:0000256" key="7">
    <source>
        <dbReference type="SAM" id="Phobius"/>
    </source>
</evidence>
<protein>
    <recommendedName>
        <fullName evidence="10">Beta-glucosidase</fullName>
    </recommendedName>
</protein>
<evidence type="ECO:0000256" key="5">
    <source>
        <dbReference type="ARBA" id="ARBA00023295"/>
    </source>
</evidence>
<organism evidence="8 9">
    <name type="scientific">Bemisia tabaci</name>
    <name type="common">Sweetpotato whitefly</name>
    <name type="synonym">Aleurodes tabaci</name>
    <dbReference type="NCBI Taxonomy" id="7038"/>
    <lineage>
        <taxon>Eukaryota</taxon>
        <taxon>Metazoa</taxon>
        <taxon>Ecdysozoa</taxon>
        <taxon>Arthropoda</taxon>
        <taxon>Hexapoda</taxon>
        <taxon>Insecta</taxon>
        <taxon>Pterygota</taxon>
        <taxon>Neoptera</taxon>
        <taxon>Paraneoptera</taxon>
        <taxon>Hemiptera</taxon>
        <taxon>Sternorrhyncha</taxon>
        <taxon>Aleyrodoidea</taxon>
        <taxon>Aleyrodidae</taxon>
        <taxon>Aleyrodinae</taxon>
        <taxon>Bemisia</taxon>
    </lineage>
</organism>
<evidence type="ECO:0008006" key="10">
    <source>
        <dbReference type="Google" id="ProtNLM"/>
    </source>
</evidence>
<dbReference type="Proteomes" id="UP001152759">
    <property type="component" value="Chromosome 8"/>
</dbReference>
<dbReference type="PANTHER" id="PTHR10353:SF36">
    <property type="entry name" value="LP05116P"/>
    <property type="match status" value="1"/>
</dbReference>
<keyword evidence="9" id="KW-1185">Reference proteome</keyword>
<comment type="subunit">
    <text evidence="2">Homodimer.</text>
</comment>
<evidence type="ECO:0000313" key="9">
    <source>
        <dbReference type="Proteomes" id="UP001152759"/>
    </source>
</evidence>
<keyword evidence="7" id="KW-0812">Transmembrane</keyword>
<name>A0A9P0ANF0_BEMTA</name>
<keyword evidence="7" id="KW-0472">Membrane</keyword>
<evidence type="ECO:0000313" key="8">
    <source>
        <dbReference type="EMBL" id="CAH0394500.1"/>
    </source>
</evidence>
<evidence type="ECO:0000256" key="4">
    <source>
        <dbReference type="ARBA" id="ARBA00023180"/>
    </source>
</evidence>
<dbReference type="SUPFAM" id="SSF51445">
    <property type="entry name" value="(Trans)glycosidases"/>
    <property type="match status" value="1"/>
</dbReference>
<sequence length="536" mass="61765">MIRFLRLERRGAGAMPSGSSIFFIVPTLLLTLYLSGRSANHASKGDMAENWRTFPKDFIIGVGSASYQIEGGTKDDGRGESTFDRFVKTSKDTPVNGITYENADVSSDNYHHLEEDVKLLKELGVDFYRFSISWSRILPTGDIRNVNQAGIDHYNRLIDLLLEKDIKPFVTMFHWDYPQPLQDLGGWTNPVMVDYFVEFAHLLLKTYGDRVKLWLTHNEPRLFSVGAYAKVSLNYPQLAPGIIMPGIAEYLSVHHILLSHAKVYHMYDKQFRPHQHGKMGISLDTFFYRPQTPAEEEARDRLLQFHIGWIANPIFGTGDYPEIVRRIVDENSKKEGRLTSRLPRFSDQEIRDLKGSADFFGINHYTTYLARDDPNVVSVPSIERDAGVNLEFDPKSKVAGPFWLIYEPEGFRELLNWLKKEYNNPPIFITENGCSQTGKTLTEELNDDRRIGYIQAYLEQLLKAVNIDKVNVTGYSGWSFMDSFEWDSGFNERFGFYHVDFKDPKRTRRAKKSASFYREILLSRFLQPQIQNGTHS</sequence>
<dbReference type="Gene3D" id="3.20.20.80">
    <property type="entry name" value="Glycosidases"/>
    <property type="match status" value="1"/>
</dbReference>
<comment type="similarity">
    <text evidence="1 6">Belongs to the glycosyl hydrolase 1 family.</text>
</comment>
<dbReference type="AlphaFoldDB" id="A0A9P0ANF0"/>
<dbReference type="InterPro" id="IPR001360">
    <property type="entry name" value="Glyco_hydro_1"/>
</dbReference>
<feature type="transmembrane region" description="Helical" evidence="7">
    <location>
        <begin position="12"/>
        <end position="34"/>
    </location>
</feature>
<dbReference type="PANTHER" id="PTHR10353">
    <property type="entry name" value="GLYCOSYL HYDROLASE"/>
    <property type="match status" value="1"/>
</dbReference>
<keyword evidence="5" id="KW-0326">Glycosidase</keyword>
<proteinExistence type="inferred from homology"/>
<keyword evidence="3" id="KW-0378">Hydrolase</keyword>
<keyword evidence="7" id="KW-1133">Transmembrane helix</keyword>
<dbReference type="GO" id="GO:0008422">
    <property type="term" value="F:beta-glucosidase activity"/>
    <property type="evidence" value="ECO:0007669"/>
    <property type="project" value="TreeGrafter"/>
</dbReference>
<reference evidence="8" key="1">
    <citation type="submission" date="2021-12" db="EMBL/GenBank/DDBJ databases">
        <authorList>
            <person name="King R."/>
        </authorList>
    </citation>
    <scope>NUCLEOTIDE SEQUENCE</scope>
</reference>
<evidence type="ECO:0000256" key="3">
    <source>
        <dbReference type="ARBA" id="ARBA00022801"/>
    </source>
</evidence>
<evidence type="ECO:0000256" key="2">
    <source>
        <dbReference type="ARBA" id="ARBA00011738"/>
    </source>
</evidence>
<gene>
    <name evidence="8" type="ORF">BEMITA_LOCUS12791</name>
</gene>
<dbReference type="PRINTS" id="PR00131">
    <property type="entry name" value="GLHYDRLASE1"/>
</dbReference>
<evidence type="ECO:0000256" key="6">
    <source>
        <dbReference type="RuleBase" id="RU003690"/>
    </source>
</evidence>
<dbReference type="EMBL" id="OU963869">
    <property type="protein sequence ID" value="CAH0394500.1"/>
    <property type="molecule type" value="Genomic_DNA"/>
</dbReference>